<name>A0AAN0T2V1_HEYCO</name>
<evidence type="ECO:0000313" key="2">
    <source>
        <dbReference type="Proteomes" id="UP000032024"/>
    </source>
</evidence>
<dbReference type="AlphaFoldDB" id="A0AAN0T2V1"/>
<keyword evidence="2" id="KW-1185">Reference proteome</keyword>
<evidence type="ECO:0000313" key="1">
    <source>
        <dbReference type="EMBL" id="AJO21772.1"/>
    </source>
</evidence>
<reference evidence="2" key="1">
    <citation type="submission" date="2015-01" db="EMBL/GenBank/DDBJ databases">
        <title>Comparative genome analysis of Bacillus coagulans HM-08, Clostridium butyricum HM-68, Bacillus subtilis HM-66 and Bacillus paralicheniformis BL-09.</title>
        <authorList>
            <person name="Zhang H."/>
        </authorList>
    </citation>
    <scope>NUCLEOTIDE SEQUENCE [LARGE SCALE GENOMIC DNA]</scope>
    <source>
        <strain evidence="2">HM-08</strain>
    </source>
</reference>
<sequence>MHGPVFIPSRCALDFALLVKIFRFSKRPLYLLRFSRRAYGRFLVVFFAEKSLDIDF</sequence>
<dbReference type="EMBL" id="CP010525">
    <property type="protein sequence ID" value="AJO21772.1"/>
    <property type="molecule type" value="Genomic_DNA"/>
</dbReference>
<proteinExistence type="predicted"/>
<gene>
    <name evidence="1" type="ORF">SB48_HM08orf01495</name>
</gene>
<organism evidence="1 2">
    <name type="scientific">Heyndrickxia coagulans</name>
    <name type="common">Weizmannia coagulans</name>
    <dbReference type="NCBI Taxonomy" id="1398"/>
    <lineage>
        <taxon>Bacteria</taxon>
        <taxon>Bacillati</taxon>
        <taxon>Bacillota</taxon>
        <taxon>Bacilli</taxon>
        <taxon>Bacillales</taxon>
        <taxon>Bacillaceae</taxon>
        <taxon>Heyndrickxia</taxon>
    </lineage>
</organism>
<dbReference type="Proteomes" id="UP000032024">
    <property type="component" value="Chromosome"/>
</dbReference>
<accession>A0AAN0T2V1</accession>
<protein>
    <submittedName>
        <fullName evidence="1">Uncharacterized protein</fullName>
    </submittedName>
</protein>